<dbReference type="Gene3D" id="1.10.10.10">
    <property type="entry name" value="Winged helix-like DNA-binding domain superfamily/Winged helix DNA-binding domain"/>
    <property type="match status" value="1"/>
</dbReference>
<evidence type="ECO:0000313" key="6">
    <source>
        <dbReference type="Proteomes" id="UP000198538"/>
    </source>
</evidence>
<feature type="domain" description="HTH gntR-type" evidence="4">
    <location>
        <begin position="47"/>
        <end position="117"/>
    </location>
</feature>
<dbReference type="PANTHER" id="PTHR43537:SF5">
    <property type="entry name" value="UXU OPERON TRANSCRIPTIONAL REGULATOR"/>
    <property type="match status" value="1"/>
</dbReference>
<keyword evidence="3" id="KW-0804">Transcription</keyword>
<proteinExistence type="predicted"/>
<dbReference type="InterPro" id="IPR036390">
    <property type="entry name" value="WH_DNA-bd_sf"/>
</dbReference>
<dbReference type="Gene3D" id="1.20.120.530">
    <property type="entry name" value="GntR ligand-binding domain-like"/>
    <property type="match status" value="1"/>
</dbReference>
<dbReference type="PROSITE" id="PS50949">
    <property type="entry name" value="HTH_GNTR"/>
    <property type="match status" value="1"/>
</dbReference>
<dbReference type="Proteomes" id="UP000198538">
    <property type="component" value="Unassembled WGS sequence"/>
</dbReference>
<protein>
    <submittedName>
        <fullName evidence="5">Transcriptional regulator, GntR family</fullName>
    </submittedName>
</protein>
<dbReference type="AlphaFoldDB" id="A0A1G5CA87"/>
<evidence type="ECO:0000256" key="3">
    <source>
        <dbReference type="ARBA" id="ARBA00023163"/>
    </source>
</evidence>
<dbReference type="InterPro" id="IPR008920">
    <property type="entry name" value="TF_FadR/GntR_C"/>
</dbReference>
<dbReference type="SUPFAM" id="SSF48008">
    <property type="entry name" value="GntR ligand-binding domain-like"/>
    <property type="match status" value="1"/>
</dbReference>
<dbReference type="GO" id="GO:0003677">
    <property type="term" value="F:DNA binding"/>
    <property type="evidence" value="ECO:0007669"/>
    <property type="project" value="UniProtKB-KW"/>
</dbReference>
<keyword evidence="1" id="KW-0805">Transcription regulation</keyword>
<dbReference type="SUPFAM" id="SSF46785">
    <property type="entry name" value="Winged helix' DNA-binding domain"/>
    <property type="match status" value="1"/>
</dbReference>
<dbReference type="Pfam" id="PF00392">
    <property type="entry name" value="GntR"/>
    <property type="match status" value="1"/>
</dbReference>
<dbReference type="PANTHER" id="PTHR43537">
    <property type="entry name" value="TRANSCRIPTIONAL REGULATOR, GNTR FAMILY"/>
    <property type="match status" value="1"/>
</dbReference>
<dbReference type="InterPro" id="IPR000524">
    <property type="entry name" value="Tscrpt_reg_HTH_GntR"/>
</dbReference>
<accession>A0A1G5CA87</accession>
<keyword evidence="2" id="KW-0238">DNA-binding</keyword>
<evidence type="ECO:0000256" key="1">
    <source>
        <dbReference type="ARBA" id="ARBA00023015"/>
    </source>
</evidence>
<evidence type="ECO:0000259" key="4">
    <source>
        <dbReference type="PROSITE" id="PS50949"/>
    </source>
</evidence>
<dbReference type="Pfam" id="PF07729">
    <property type="entry name" value="FCD"/>
    <property type="match status" value="1"/>
</dbReference>
<dbReference type="PRINTS" id="PR00035">
    <property type="entry name" value="HTHGNTR"/>
</dbReference>
<dbReference type="InterPro" id="IPR011711">
    <property type="entry name" value="GntR_C"/>
</dbReference>
<reference evidence="6" key="1">
    <citation type="submission" date="2016-10" db="EMBL/GenBank/DDBJ databases">
        <authorList>
            <person name="Varghese N."/>
            <person name="Submissions S."/>
        </authorList>
    </citation>
    <scope>NUCLEOTIDE SEQUENCE [LARGE SCALE GENOMIC DNA]</scope>
    <source>
        <strain evidence="6">BL9</strain>
    </source>
</reference>
<evidence type="ECO:0000313" key="5">
    <source>
        <dbReference type="EMBL" id="SCX99194.1"/>
    </source>
</evidence>
<keyword evidence="6" id="KW-1185">Reference proteome</keyword>
<name>A0A1G5CA87_9BACL</name>
<dbReference type="InterPro" id="IPR036388">
    <property type="entry name" value="WH-like_DNA-bd_sf"/>
</dbReference>
<dbReference type="SMART" id="SM00895">
    <property type="entry name" value="FCD"/>
    <property type="match status" value="1"/>
</dbReference>
<dbReference type="GO" id="GO:0003700">
    <property type="term" value="F:DNA-binding transcription factor activity"/>
    <property type="evidence" value="ECO:0007669"/>
    <property type="project" value="InterPro"/>
</dbReference>
<dbReference type="CDD" id="cd07377">
    <property type="entry name" value="WHTH_GntR"/>
    <property type="match status" value="1"/>
</dbReference>
<dbReference type="STRING" id="582692.SAMN05720606_1022"/>
<evidence type="ECO:0000256" key="2">
    <source>
        <dbReference type="ARBA" id="ARBA00023125"/>
    </source>
</evidence>
<organism evidence="5 6">
    <name type="scientific">Paenibacillus polysaccharolyticus</name>
    <dbReference type="NCBI Taxonomy" id="582692"/>
    <lineage>
        <taxon>Bacteria</taxon>
        <taxon>Bacillati</taxon>
        <taxon>Bacillota</taxon>
        <taxon>Bacilli</taxon>
        <taxon>Bacillales</taxon>
        <taxon>Paenibacillaceae</taxon>
        <taxon>Paenibacillus</taxon>
    </lineage>
</organism>
<gene>
    <name evidence="5" type="ORF">SAMN05720606_1022</name>
</gene>
<dbReference type="EMBL" id="FMVM01000002">
    <property type="protein sequence ID" value="SCX99194.1"/>
    <property type="molecule type" value="Genomic_DNA"/>
</dbReference>
<sequence length="282" mass="32993">MLDFSKKSIAYQFSRNYINGIRSRPYTDRSDQMSNPFSFHFEKVSTKKVSEFIREQLEEAIILKELMSEEQLPAERDLAEMFDVSRITVREALSALEDKGLIEKRVGAKGGTFVLPLTTNSHKRTREEIKQGWAQMLKVFDYRTIIEPEAAFLAAERITAGELEQLYNYMEQSIEPDCTREWFRALDVKFHLTIAKASRNPYCETAVRQIRTKINPALDLMPYDDRIRSVNYEVHMEILEALKSRDSVRSRDTMKRHIEFSADAIYARLVSESEQQERNEIQ</sequence>
<dbReference type="SMART" id="SM00345">
    <property type="entry name" value="HTH_GNTR"/>
    <property type="match status" value="1"/>
</dbReference>